<reference evidence="3" key="1">
    <citation type="journal article" date="2019" name="Int. J. Syst. Evol. Microbiol.">
        <title>The Global Catalogue of Microorganisms (GCM) 10K type strain sequencing project: providing services to taxonomists for standard genome sequencing and annotation.</title>
        <authorList>
            <consortium name="The Broad Institute Genomics Platform"/>
            <consortium name="The Broad Institute Genome Sequencing Center for Infectious Disease"/>
            <person name="Wu L."/>
            <person name="Ma J."/>
        </authorList>
    </citation>
    <scope>NUCLEOTIDE SEQUENCE [LARGE SCALE GENOMIC DNA]</scope>
    <source>
        <strain evidence="3">KCTC 23916</strain>
    </source>
</reference>
<gene>
    <name evidence="2" type="ORF">GCM10011282_19290</name>
</gene>
<keyword evidence="1" id="KW-0732">Signal</keyword>
<dbReference type="EMBL" id="BMYT01000003">
    <property type="protein sequence ID" value="GGX13301.1"/>
    <property type="molecule type" value="Genomic_DNA"/>
</dbReference>
<sequence length="396" mass="44330">MKLLALRIVAGLSIALSSLSAHADLQLSCPVRLDLLTQLEKDPDKLLFGVKVRDWKSEYFDALLVKNEECMAISNYPESVRKAERNEAKRLTDMRDSYLQRRDENLRAAETRSRTLQIVAIAKEQGIDIPVSQSGGRPTEILLYLFEGVPFREKKWECNDAGGSRKIGWLDEASIKKLAIYSDACLASGAIKQEAANIVKANVDALTRFYSAIPVFSKRVDLVALRPDITPSALAELEAMHKQLIAPVLHIGFDQNFHPQLQIAVEKIKKLQAQLFRKTCDVNYARANLPTAWRSAYLMVEWNNSTEFLGLICESMSAGVQIRYLPSGLFSKEGFEVKNAVRTVQVFPESRRIAGGDPKIPLLVPTAAKIDGKSYSITSQNIRMLYAELFAALRNQ</sequence>
<dbReference type="Proteomes" id="UP000620127">
    <property type="component" value="Unassembled WGS sequence"/>
</dbReference>
<evidence type="ECO:0000256" key="1">
    <source>
        <dbReference type="SAM" id="SignalP"/>
    </source>
</evidence>
<evidence type="ECO:0000313" key="2">
    <source>
        <dbReference type="EMBL" id="GGX13301.1"/>
    </source>
</evidence>
<evidence type="ECO:0000313" key="3">
    <source>
        <dbReference type="Proteomes" id="UP000620127"/>
    </source>
</evidence>
<proteinExistence type="predicted"/>
<comment type="caution">
    <text evidence="2">The sequence shown here is derived from an EMBL/GenBank/DDBJ whole genome shotgun (WGS) entry which is preliminary data.</text>
</comment>
<protein>
    <submittedName>
        <fullName evidence="2">Uncharacterized protein</fullName>
    </submittedName>
</protein>
<organism evidence="2 3">
    <name type="scientific">Undibacterium macrobrachii</name>
    <dbReference type="NCBI Taxonomy" id="1119058"/>
    <lineage>
        <taxon>Bacteria</taxon>
        <taxon>Pseudomonadati</taxon>
        <taxon>Pseudomonadota</taxon>
        <taxon>Betaproteobacteria</taxon>
        <taxon>Burkholderiales</taxon>
        <taxon>Oxalobacteraceae</taxon>
        <taxon>Undibacterium</taxon>
    </lineage>
</organism>
<accession>A0ABQ2XFD6</accession>
<feature type="chain" id="PRO_5045238052" evidence="1">
    <location>
        <begin position="24"/>
        <end position="396"/>
    </location>
</feature>
<keyword evidence="3" id="KW-1185">Reference proteome</keyword>
<name>A0ABQ2XFD6_9BURK</name>
<feature type="signal peptide" evidence="1">
    <location>
        <begin position="1"/>
        <end position="23"/>
    </location>
</feature>
<dbReference type="RefSeq" id="WP_186890611.1">
    <property type="nucleotide sequence ID" value="NZ_BMYT01000003.1"/>
</dbReference>